<dbReference type="GO" id="GO:0005634">
    <property type="term" value="C:nucleus"/>
    <property type="evidence" value="ECO:0007669"/>
    <property type="project" value="TreeGrafter"/>
</dbReference>
<dbReference type="EMBL" id="KZ991691">
    <property type="protein sequence ID" value="RKP22774.1"/>
    <property type="molecule type" value="Genomic_DNA"/>
</dbReference>
<feature type="compositionally biased region" description="Polar residues" evidence="1">
    <location>
        <begin position="412"/>
        <end position="421"/>
    </location>
</feature>
<protein>
    <submittedName>
        <fullName evidence="2">De-etiolated protein 1</fullName>
    </submittedName>
</protein>
<proteinExistence type="predicted"/>
<evidence type="ECO:0000313" key="2">
    <source>
        <dbReference type="EMBL" id="RKP22774.1"/>
    </source>
</evidence>
<dbReference type="InterPro" id="IPR019138">
    <property type="entry name" value="De-etiolated_protein_1_Det1"/>
</dbReference>
<feature type="region of interest" description="Disordered" evidence="1">
    <location>
        <begin position="394"/>
        <end position="434"/>
    </location>
</feature>
<dbReference type="PANTHER" id="PTHR13374:SF3">
    <property type="entry name" value="DET1 HOMOLOG"/>
    <property type="match status" value="1"/>
</dbReference>
<dbReference type="GO" id="GO:0031625">
    <property type="term" value="F:ubiquitin protein ligase binding"/>
    <property type="evidence" value="ECO:0007669"/>
    <property type="project" value="TreeGrafter"/>
</dbReference>
<dbReference type="PANTHER" id="PTHR13374">
    <property type="entry name" value="DET1 HOMOLOG DE-ETIOLATED-1 HOMOLOG"/>
    <property type="match status" value="1"/>
</dbReference>
<dbReference type="Proteomes" id="UP000278143">
    <property type="component" value="Unassembled WGS sequence"/>
</dbReference>
<keyword evidence="3" id="KW-1185">Reference proteome</keyword>
<name>A0A4P9YSM2_9FUNG</name>
<dbReference type="Pfam" id="PF09737">
    <property type="entry name" value="Det1"/>
    <property type="match status" value="1"/>
</dbReference>
<dbReference type="OrthoDB" id="18339at2759"/>
<evidence type="ECO:0000313" key="3">
    <source>
        <dbReference type="Proteomes" id="UP000278143"/>
    </source>
</evidence>
<dbReference type="GO" id="GO:0032436">
    <property type="term" value="P:positive regulation of proteasomal ubiquitin-dependent protein catabolic process"/>
    <property type="evidence" value="ECO:0007669"/>
    <property type="project" value="TreeGrafter"/>
</dbReference>
<organism evidence="2 3">
    <name type="scientific">Syncephalis pseudoplumigaleata</name>
    <dbReference type="NCBI Taxonomy" id="1712513"/>
    <lineage>
        <taxon>Eukaryota</taxon>
        <taxon>Fungi</taxon>
        <taxon>Fungi incertae sedis</taxon>
        <taxon>Zoopagomycota</taxon>
        <taxon>Zoopagomycotina</taxon>
        <taxon>Zoopagomycetes</taxon>
        <taxon>Zoopagales</taxon>
        <taxon>Piptocephalidaceae</taxon>
        <taxon>Syncephalis</taxon>
    </lineage>
</organism>
<sequence>MEADYIRFEKHAGISIRGELVAITSLHEQEIRLYRLTKTGKLCKERSIGLYNYQDDALAVAEQEGRKRMALGEHATMPAARGMSWSKGTARKQGQSPIDAMAADPPTTPSEAEVIIPGLRQRILSYLYRSALEQTDRSSAITNFYYIFPHIATLIFYRAQFIDDVHLMIRFCTRQAFLSRAMEGAPHTFFIVIYDMLSTRVVSVLENTSESLLALMERGVDLLRGPMYNFPVLQNSSFSNNLQTNQLYHRQQYTLQNARNGSNGAYALLGSKLQATRHLLSMLPFSPQTLFESPFMDRALFAYDEKTLVPQERPCPGHDFPIKFFDRRTGQLRFKLFTYQPHSKPETLPKRYTYFIFHPTLPFAMAVQQPPQQAFYHPPTVICYYRRPKWERPATSSSSTSTMPMAMEESTQAVERSQTASLPPASMYTRTTTL</sequence>
<gene>
    <name evidence="2" type="ORF">SYNPS1DRAFT_31586</name>
</gene>
<feature type="compositionally biased region" description="Low complexity" evidence="1">
    <location>
        <begin position="394"/>
        <end position="411"/>
    </location>
</feature>
<dbReference type="GO" id="GO:1990756">
    <property type="term" value="F:ubiquitin-like ligase-substrate adaptor activity"/>
    <property type="evidence" value="ECO:0007669"/>
    <property type="project" value="TreeGrafter"/>
</dbReference>
<dbReference type="AlphaFoldDB" id="A0A4P9YSM2"/>
<dbReference type="GO" id="GO:0031461">
    <property type="term" value="C:cullin-RING ubiquitin ligase complex"/>
    <property type="evidence" value="ECO:0007669"/>
    <property type="project" value="TreeGrafter"/>
</dbReference>
<feature type="region of interest" description="Disordered" evidence="1">
    <location>
        <begin position="82"/>
        <end position="105"/>
    </location>
</feature>
<dbReference type="GO" id="GO:0016567">
    <property type="term" value="P:protein ubiquitination"/>
    <property type="evidence" value="ECO:0007669"/>
    <property type="project" value="TreeGrafter"/>
</dbReference>
<evidence type="ECO:0000256" key="1">
    <source>
        <dbReference type="SAM" id="MobiDB-lite"/>
    </source>
</evidence>
<accession>A0A4P9YSM2</accession>
<reference evidence="3" key="1">
    <citation type="journal article" date="2018" name="Nat. Microbiol.">
        <title>Leveraging single-cell genomics to expand the fungal tree of life.</title>
        <authorList>
            <person name="Ahrendt S.R."/>
            <person name="Quandt C.A."/>
            <person name="Ciobanu D."/>
            <person name="Clum A."/>
            <person name="Salamov A."/>
            <person name="Andreopoulos B."/>
            <person name="Cheng J.F."/>
            <person name="Woyke T."/>
            <person name="Pelin A."/>
            <person name="Henrissat B."/>
            <person name="Reynolds N.K."/>
            <person name="Benny G.L."/>
            <person name="Smith M.E."/>
            <person name="James T.Y."/>
            <person name="Grigoriev I.V."/>
        </authorList>
    </citation>
    <scope>NUCLEOTIDE SEQUENCE [LARGE SCALE GENOMIC DNA]</scope>
    <source>
        <strain evidence="3">Benny S71-1</strain>
    </source>
</reference>